<dbReference type="Proteomes" id="UP000799754">
    <property type="component" value="Unassembled WGS sequence"/>
</dbReference>
<evidence type="ECO:0000313" key="1">
    <source>
        <dbReference type="EMBL" id="KAF2629185.1"/>
    </source>
</evidence>
<keyword evidence="2" id="KW-1185">Reference proteome</keyword>
<proteinExistence type="predicted"/>
<evidence type="ECO:0000313" key="2">
    <source>
        <dbReference type="Proteomes" id="UP000799754"/>
    </source>
</evidence>
<organism evidence="1 2">
    <name type="scientific">Macroventuria anomochaeta</name>
    <dbReference type="NCBI Taxonomy" id="301207"/>
    <lineage>
        <taxon>Eukaryota</taxon>
        <taxon>Fungi</taxon>
        <taxon>Dikarya</taxon>
        <taxon>Ascomycota</taxon>
        <taxon>Pezizomycotina</taxon>
        <taxon>Dothideomycetes</taxon>
        <taxon>Pleosporomycetidae</taxon>
        <taxon>Pleosporales</taxon>
        <taxon>Pleosporineae</taxon>
        <taxon>Didymellaceae</taxon>
        <taxon>Macroventuria</taxon>
    </lineage>
</organism>
<name>A0ACB6S6J2_9PLEO</name>
<dbReference type="EMBL" id="MU006710">
    <property type="protein sequence ID" value="KAF2629185.1"/>
    <property type="molecule type" value="Genomic_DNA"/>
</dbReference>
<comment type="caution">
    <text evidence="1">The sequence shown here is derived from an EMBL/GenBank/DDBJ whole genome shotgun (WGS) entry which is preliminary data.</text>
</comment>
<protein>
    <submittedName>
        <fullName evidence="1">Uncharacterized protein</fullName>
    </submittedName>
</protein>
<sequence length="51" mass="5860">MTAIRAAIAHMNALKLREQFVYRKIADQCGVDRSTLSRRHKISGQHKLNPQ</sequence>
<reference evidence="1" key="1">
    <citation type="journal article" date="2020" name="Stud. Mycol.">
        <title>101 Dothideomycetes genomes: a test case for predicting lifestyles and emergence of pathogens.</title>
        <authorList>
            <person name="Haridas S."/>
            <person name="Albert R."/>
            <person name="Binder M."/>
            <person name="Bloem J."/>
            <person name="Labutti K."/>
            <person name="Salamov A."/>
            <person name="Andreopoulos B."/>
            <person name="Baker S."/>
            <person name="Barry K."/>
            <person name="Bills G."/>
            <person name="Bluhm B."/>
            <person name="Cannon C."/>
            <person name="Castanera R."/>
            <person name="Culley D."/>
            <person name="Daum C."/>
            <person name="Ezra D."/>
            <person name="Gonzalez J."/>
            <person name="Henrissat B."/>
            <person name="Kuo A."/>
            <person name="Liang C."/>
            <person name="Lipzen A."/>
            <person name="Lutzoni F."/>
            <person name="Magnuson J."/>
            <person name="Mondo S."/>
            <person name="Nolan M."/>
            <person name="Ohm R."/>
            <person name="Pangilinan J."/>
            <person name="Park H.-J."/>
            <person name="Ramirez L."/>
            <person name="Alfaro M."/>
            <person name="Sun H."/>
            <person name="Tritt A."/>
            <person name="Yoshinaga Y."/>
            <person name="Zwiers L.-H."/>
            <person name="Turgeon B."/>
            <person name="Goodwin S."/>
            <person name="Spatafora J."/>
            <person name="Crous P."/>
            <person name="Grigoriev I."/>
        </authorList>
    </citation>
    <scope>NUCLEOTIDE SEQUENCE</scope>
    <source>
        <strain evidence="1">CBS 525.71</strain>
    </source>
</reference>
<gene>
    <name evidence="1" type="ORF">BU25DRAFT_17710</name>
</gene>
<accession>A0ACB6S6J2</accession>